<keyword evidence="3" id="KW-1185">Reference proteome</keyword>
<gene>
    <name evidence="2" type="ORF">GX50_01558</name>
</gene>
<organism evidence="2 3">
    <name type="scientific">[Emmonsia] crescens</name>
    <dbReference type="NCBI Taxonomy" id="73230"/>
    <lineage>
        <taxon>Eukaryota</taxon>
        <taxon>Fungi</taxon>
        <taxon>Dikarya</taxon>
        <taxon>Ascomycota</taxon>
        <taxon>Pezizomycotina</taxon>
        <taxon>Eurotiomycetes</taxon>
        <taxon>Eurotiomycetidae</taxon>
        <taxon>Onygenales</taxon>
        <taxon>Ajellomycetaceae</taxon>
        <taxon>Emergomyces</taxon>
    </lineage>
</organism>
<evidence type="ECO:0000313" key="3">
    <source>
        <dbReference type="Proteomes" id="UP000226031"/>
    </source>
</evidence>
<feature type="chain" id="PRO_5012631928" evidence="1">
    <location>
        <begin position="27"/>
        <end position="338"/>
    </location>
</feature>
<dbReference type="EMBL" id="PDND01000019">
    <property type="protein sequence ID" value="PGH35577.1"/>
    <property type="molecule type" value="Genomic_DNA"/>
</dbReference>
<accession>A0A2B7ZS32</accession>
<comment type="caution">
    <text evidence="2">The sequence shown here is derived from an EMBL/GenBank/DDBJ whole genome shotgun (WGS) entry which is preliminary data.</text>
</comment>
<dbReference type="Proteomes" id="UP000226031">
    <property type="component" value="Unassembled WGS sequence"/>
</dbReference>
<feature type="signal peptide" evidence="1">
    <location>
        <begin position="1"/>
        <end position="26"/>
    </location>
</feature>
<name>A0A2B7ZS32_9EURO</name>
<dbReference type="AlphaFoldDB" id="A0A2B7ZS32"/>
<evidence type="ECO:0000313" key="2">
    <source>
        <dbReference type="EMBL" id="PGH35577.1"/>
    </source>
</evidence>
<protein>
    <submittedName>
        <fullName evidence="2">Uncharacterized protein</fullName>
    </submittedName>
</protein>
<proteinExistence type="predicted"/>
<evidence type="ECO:0000256" key="1">
    <source>
        <dbReference type="SAM" id="SignalP"/>
    </source>
</evidence>
<sequence length="338" mass="37673">MLSKTMLLPLGVVLLWLANAFADAAALETDLPNRARGILAPRSDSVLSRRQKINKQRFDDNIIHVGGEGCPSGTKLGTSKATLRDDYDYNVECAFEENVESTTLQLAGSGSVCCYVPSQDKFLWVERRQQTKGELAFSGGTCCPTGTEPSSFIKDINSCSYGNDRYSFPRDFNNDLLKKCCYTPKTMSWFVQLHEFKQSLDIDLKGMKFKVKGGIADTREVVFKSAKLYHTHMDVDFTTTRTNPQNVISGEGTLVFKYGRDGKQGDQVVAFPFSGLVPVTTMKKSGEAHFIVEHYGLTPPHRGAPGQRSFIEKFELKLPKESRKKTTPFFKNQAVVCS</sequence>
<reference evidence="2 3" key="1">
    <citation type="submission" date="2017-10" db="EMBL/GenBank/DDBJ databases">
        <title>Comparative genomics in systemic dimorphic fungi from Ajellomycetaceae.</title>
        <authorList>
            <person name="Munoz J.F."/>
            <person name="Mcewen J.G."/>
            <person name="Clay O.K."/>
            <person name="Cuomo C.A."/>
        </authorList>
    </citation>
    <scope>NUCLEOTIDE SEQUENCE [LARGE SCALE GENOMIC DNA]</scope>
    <source>
        <strain evidence="2 3">UAMH4076</strain>
    </source>
</reference>
<keyword evidence="1" id="KW-0732">Signal</keyword>